<evidence type="ECO:0000313" key="3">
    <source>
        <dbReference type="Proteomes" id="UP000245712"/>
    </source>
</evidence>
<evidence type="ECO:0000259" key="1">
    <source>
        <dbReference type="Pfam" id="PF04466"/>
    </source>
</evidence>
<dbReference type="RefSeq" id="WP_116613112.1">
    <property type="nucleotide sequence ID" value="NZ_QEOB01000015.1"/>
</dbReference>
<organism evidence="2 3">
    <name type="scientific">Paraburkholderia unamae</name>
    <dbReference type="NCBI Taxonomy" id="219649"/>
    <lineage>
        <taxon>Bacteria</taxon>
        <taxon>Pseudomonadati</taxon>
        <taxon>Pseudomonadota</taxon>
        <taxon>Betaproteobacteria</taxon>
        <taxon>Burkholderiales</taxon>
        <taxon>Burkholderiaceae</taxon>
        <taxon>Paraburkholderia</taxon>
    </lineage>
</organism>
<dbReference type="InterPro" id="IPR052380">
    <property type="entry name" value="Viral_DNA_packaging_terminase"/>
</dbReference>
<dbReference type="Gene3D" id="3.40.50.300">
    <property type="entry name" value="P-loop containing nucleotide triphosphate hydrolases"/>
    <property type="match status" value="1"/>
</dbReference>
<sequence>MTTAQIALPKKLIPLFDGDADVRASWGGRGSGKTRSFAKMIAVRGYMFGMSGVTGILLCARQFMNSLSDSSLEECKRAIEDEAWLAAYYEIGDNYIKSRDGRIAFVFAGLDRNIASIKSKGRILVCWVDEAEPVTEEAWTTLIPTLREEGEGWNAELWVTWNPKRKSAPVERRFRASNDPRYKGVELNWRDNPKFPAKLERDRQRDKEERPEQYDHIWEGGYVTALEGAYYAKHLQKAKEEGRIGFFPADPLMTIRLIADIGGTGAKADNFVFWAMQFIGREIRVVNHHEAQGQPIDYHLAWCRQQGYEPSRAQIWLPHDGETQDTVYDVSYESALRKAGYKVTVVPNQGKGAAMARIERTRIVFPQIRFNEVTTEAGRLALGWYHEKRDLDRGIGLGPDHDWSSHSSDAFGLGCLVWEEPKVMKPLEYGKLPIV</sequence>
<dbReference type="InterPro" id="IPR035412">
    <property type="entry name" value="Terminase_L_N"/>
</dbReference>
<keyword evidence="3" id="KW-1185">Reference proteome</keyword>
<name>A0ABX5KFL8_9BURK</name>
<reference evidence="2 3" key="1">
    <citation type="submission" date="2018-05" db="EMBL/GenBank/DDBJ databases">
        <title>Genomic Encyclopedia of Type Strains, Phase IV (KMG-V): Genome sequencing to study the core and pangenomes of soil and plant-associated prokaryotes.</title>
        <authorList>
            <person name="Whitman W."/>
        </authorList>
    </citation>
    <scope>NUCLEOTIDE SEQUENCE [LARGE SCALE GENOMIC DNA]</scope>
    <source>
        <strain evidence="2 3">SCZa-39</strain>
    </source>
</reference>
<dbReference type="EMBL" id="QEOB01000015">
    <property type="protein sequence ID" value="PVX77177.1"/>
    <property type="molecule type" value="Genomic_DNA"/>
</dbReference>
<gene>
    <name evidence="2" type="ORF">C7402_115236</name>
</gene>
<dbReference type="PANTHER" id="PTHR39184:SF1">
    <property type="entry name" value="PBSX PHAGE TERMINASE LARGE SUBUNIT"/>
    <property type="match status" value="1"/>
</dbReference>
<dbReference type="Proteomes" id="UP000245712">
    <property type="component" value="Unassembled WGS sequence"/>
</dbReference>
<dbReference type="PANTHER" id="PTHR39184">
    <property type="match status" value="1"/>
</dbReference>
<dbReference type="InterPro" id="IPR027417">
    <property type="entry name" value="P-loop_NTPase"/>
</dbReference>
<dbReference type="Pfam" id="PF04466">
    <property type="entry name" value="Terminase_3"/>
    <property type="match status" value="1"/>
</dbReference>
<protein>
    <submittedName>
        <fullName evidence="2">Phage terminase large subunit</fullName>
    </submittedName>
</protein>
<proteinExistence type="predicted"/>
<evidence type="ECO:0000313" key="2">
    <source>
        <dbReference type="EMBL" id="PVX77177.1"/>
    </source>
</evidence>
<comment type="caution">
    <text evidence="2">The sequence shown here is derived from an EMBL/GenBank/DDBJ whole genome shotgun (WGS) entry which is preliminary data.</text>
</comment>
<accession>A0ABX5KFL8</accession>
<feature type="domain" description="Phage terminase large subunit N-terminal" evidence="1">
    <location>
        <begin position="25"/>
        <end position="220"/>
    </location>
</feature>